<evidence type="ECO:0000259" key="6">
    <source>
        <dbReference type="Pfam" id="PF01694"/>
    </source>
</evidence>
<dbReference type="EMBL" id="CP002098">
    <property type="protein sequence ID" value="ADM27234.1"/>
    <property type="molecule type" value="Genomic_DNA"/>
</dbReference>
<keyword evidence="8" id="KW-1185">Reference proteome</keyword>
<dbReference type="KEGG" id="iag:Igag_0394"/>
<evidence type="ECO:0000256" key="3">
    <source>
        <dbReference type="ARBA" id="ARBA00022989"/>
    </source>
</evidence>
<evidence type="ECO:0000313" key="8">
    <source>
        <dbReference type="Proteomes" id="UP000001304"/>
    </source>
</evidence>
<organism evidence="7 8">
    <name type="scientific">Ignisphaera aggregans (strain DSM 17230 / JCM 13409 / AQ1.S1)</name>
    <dbReference type="NCBI Taxonomy" id="583356"/>
    <lineage>
        <taxon>Archaea</taxon>
        <taxon>Thermoproteota</taxon>
        <taxon>Thermoprotei</taxon>
        <taxon>Desulfurococcales</taxon>
        <taxon>Desulfurococcaceae</taxon>
        <taxon>Ignisphaera</taxon>
    </lineage>
</organism>
<dbReference type="STRING" id="583356.Igag_0394"/>
<keyword evidence="4 5" id="KW-0472">Membrane</keyword>
<dbReference type="GO" id="GO:0016020">
    <property type="term" value="C:membrane"/>
    <property type="evidence" value="ECO:0007669"/>
    <property type="project" value="UniProtKB-SubCell"/>
</dbReference>
<keyword evidence="2 5" id="KW-0812">Transmembrane</keyword>
<evidence type="ECO:0000256" key="2">
    <source>
        <dbReference type="ARBA" id="ARBA00022692"/>
    </source>
</evidence>
<sequence length="452" mass="52114">MEVDWKLHRRRPIATYILIATNIAVYIISSYQNFLTQISDDWVTRYAFVPIMLQEPMQWYRIFTSMFLHGDILHIFFNMWFLYMFGKEVELSLGITRYLAIYFLSGISATLFHTAFIPILGSINLLIPALGASGAISGVLGAYMMMYPRRRLSACWFLFIFPFCFTTSTSFFMLFWFATQVIYGYLRFGSVAFFAHVGGFLGGITFLYTFSRKAYRYEQLVLPWGFTITIEIGLSKLEKLVFATLVLAVIGGTIYSYIIASQMTNVYMITIRACMNNVCSSDKAAFDPITNDNVPPSEDYPRIVFNRFVWADLLRYRPGLVKYEQDGKGILQYSGWVPTSFGRGITVLVDVSGWAEYDSRGVLIYFNGSVTTQVIQIDRFFGIVRRTEELYRYDVNMYSSDVAQGFGENFVRPMALVSTFISIVSLIVSMYKDRELSMEEYWGYQPFIYTPI</sequence>
<feature type="transmembrane region" description="Helical" evidence="5">
    <location>
        <begin position="125"/>
        <end position="144"/>
    </location>
</feature>
<protein>
    <submittedName>
        <fullName evidence="7">Rhomboid family protein</fullName>
    </submittedName>
</protein>
<dbReference type="Gene3D" id="1.20.1540.10">
    <property type="entry name" value="Rhomboid-like"/>
    <property type="match status" value="1"/>
</dbReference>
<dbReference type="PANTHER" id="PTHR43731">
    <property type="entry name" value="RHOMBOID PROTEASE"/>
    <property type="match status" value="1"/>
</dbReference>
<feature type="transmembrane region" description="Helical" evidence="5">
    <location>
        <begin position="190"/>
        <end position="210"/>
    </location>
</feature>
<dbReference type="InterPro" id="IPR035952">
    <property type="entry name" value="Rhomboid-like_sf"/>
</dbReference>
<feature type="transmembrane region" description="Helical" evidence="5">
    <location>
        <begin position="12"/>
        <end position="31"/>
    </location>
</feature>
<keyword evidence="3 5" id="KW-1133">Transmembrane helix</keyword>
<dbReference type="InterPro" id="IPR022764">
    <property type="entry name" value="Peptidase_S54_rhomboid_dom"/>
</dbReference>
<gene>
    <name evidence="7" type="ordered locus">Igag_0394</name>
</gene>
<proteinExistence type="predicted"/>
<reference evidence="7 8" key="1">
    <citation type="journal article" date="2010" name="Stand. Genomic Sci.">
        <title>Complete genome sequence of Ignisphaera aggregans type strain (AQ1.S1).</title>
        <authorList>
            <person name="Goker M."/>
            <person name="Held B."/>
            <person name="Lapidus A."/>
            <person name="Nolan M."/>
            <person name="Spring S."/>
            <person name="Yasawong M."/>
            <person name="Lucas S."/>
            <person name="Glavina Del Rio T."/>
            <person name="Tice H."/>
            <person name="Cheng J.F."/>
            <person name="Goodwin L."/>
            <person name="Tapia R."/>
            <person name="Pitluck S."/>
            <person name="Liolios K."/>
            <person name="Ivanova N."/>
            <person name="Mavromatis K."/>
            <person name="Mikhailova N."/>
            <person name="Pati A."/>
            <person name="Chen A."/>
            <person name="Palaniappan K."/>
            <person name="Brambilla E."/>
            <person name="Land M."/>
            <person name="Hauser L."/>
            <person name="Chang Y.J."/>
            <person name="Jeffries C.D."/>
            <person name="Brettin T."/>
            <person name="Detter J.C."/>
            <person name="Han C."/>
            <person name="Rohde M."/>
            <person name="Sikorski J."/>
            <person name="Woyke T."/>
            <person name="Bristow J."/>
            <person name="Eisen J.A."/>
            <person name="Markowitz V."/>
            <person name="Hugenholtz P."/>
            <person name="Kyrpides N.C."/>
            <person name="Klenk H.P."/>
        </authorList>
    </citation>
    <scope>NUCLEOTIDE SEQUENCE [LARGE SCALE GENOMIC DNA]</scope>
    <source>
        <strain evidence="8">DSM 17230 / JCM 13409 / AQ1.S1</strain>
    </source>
</reference>
<dbReference type="BioCyc" id="IAGG583356:GHAH-398-MONOMER"/>
<feature type="transmembrane region" description="Helical" evidence="5">
    <location>
        <begin position="62"/>
        <end position="86"/>
    </location>
</feature>
<dbReference type="SUPFAM" id="SSF144091">
    <property type="entry name" value="Rhomboid-like"/>
    <property type="match status" value="1"/>
</dbReference>
<evidence type="ECO:0000256" key="5">
    <source>
        <dbReference type="SAM" id="Phobius"/>
    </source>
</evidence>
<feature type="transmembrane region" description="Helical" evidence="5">
    <location>
        <begin position="156"/>
        <end position="178"/>
    </location>
</feature>
<dbReference type="InterPro" id="IPR050925">
    <property type="entry name" value="Rhomboid_protease_S54"/>
</dbReference>
<feature type="transmembrane region" description="Helical" evidence="5">
    <location>
        <begin position="240"/>
        <end position="260"/>
    </location>
</feature>
<dbReference type="PANTHER" id="PTHR43731:SF26">
    <property type="entry name" value="RHOMBOID-LIKE PROTEIN 10, CHLOROPLASTIC"/>
    <property type="match status" value="1"/>
</dbReference>
<name>E0SR85_IGNAA</name>
<feature type="transmembrane region" description="Helical" evidence="5">
    <location>
        <begin position="98"/>
        <end position="119"/>
    </location>
</feature>
<evidence type="ECO:0000256" key="1">
    <source>
        <dbReference type="ARBA" id="ARBA00004141"/>
    </source>
</evidence>
<dbReference type="HOGENOM" id="CLU_611948_0_0_2"/>
<dbReference type="Proteomes" id="UP000001304">
    <property type="component" value="Chromosome"/>
</dbReference>
<comment type="subcellular location">
    <subcellularLocation>
        <location evidence="1">Membrane</location>
        <topology evidence="1">Multi-pass membrane protein</topology>
    </subcellularLocation>
</comment>
<dbReference type="Pfam" id="PF01694">
    <property type="entry name" value="Rhomboid"/>
    <property type="match status" value="1"/>
</dbReference>
<evidence type="ECO:0000256" key="4">
    <source>
        <dbReference type="ARBA" id="ARBA00023136"/>
    </source>
</evidence>
<evidence type="ECO:0000313" key="7">
    <source>
        <dbReference type="EMBL" id="ADM27234.1"/>
    </source>
</evidence>
<feature type="domain" description="Peptidase S54 rhomboid" evidence="6">
    <location>
        <begin position="58"/>
        <end position="212"/>
    </location>
</feature>
<dbReference type="AlphaFoldDB" id="E0SR85"/>
<dbReference type="GO" id="GO:0004252">
    <property type="term" value="F:serine-type endopeptidase activity"/>
    <property type="evidence" value="ECO:0007669"/>
    <property type="project" value="InterPro"/>
</dbReference>
<dbReference type="MEROPS" id="S54.027"/>
<accession>E0SR85</accession>